<dbReference type="AlphaFoldDB" id="A0A2I4GPK8"/>
<proteinExistence type="predicted"/>
<gene>
    <name evidence="3" type="primary">LOC109009694</name>
</gene>
<evidence type="ECO:0000313" key="3">
    <source>
        <dbReference type="RefSeq" id="XP_018845824.1"/>
    </source>
</evidence>
<dbReference type="Pfam" id="PF07727">
    <property type="entry name" value="RVT_2"/>
    <property type="match status" value="1"/>
</dbReference>
<dbReference type="KEGG" id="jre:109009694"/>
<sequence length="288" mass="32567">MQIPPDYGDGNGRKVCRLKKSLYGLKQALRQWYSKLSNFIIQQGFNQSKADYSLFTKSEGTSFIAILVCVDDIIVASNCVDAVNTLKVSLNDKFKIKDLGKLKYFLGLEVARSEEGIYVCQRKYALDILKDFGTIGSAPARIHLDQNLKLSKDQVELLADPTLYRRLIGRLLYLTISRPDLAYSIRLLCQFMDSPRVPIYMLLTKVLRYIKRAPGQGLLYSTKSELQLQGYCDSDWGSCPDTRRSVIGYCVFIGSSLVSWKSKRQNVVSRSSAEAEYRAMANLSCELT</sequence>
<dbReference type="GeneID" id="109009694"/>
<dbReference type="CDD" id="cd09272">
    <property type="entry name" value="RNase_HI_RT_Ty1"/>
    <property type="match status" value="1"/>
</dbReference>
<dbReference type="InterPro" id="IPR013103">
    <property type="entry name" value="RVT_2"/>
</dbReference>
<evidence type="ECO:0000259" key="1">
    <source>
        <dbReference type="Pfam" id="PF07727"/>
    </source>
</evidence>
<keyword evidence="2" id="KW-1185">Reference proteome</keyword>
<dbReference type="SUPFAM" id="SSF56672">
    <property type="entry name" value="DNA/RNA polymerases"/>
    <property type="match status" value="1"/>
</dbReference>
<name>A0A2I4GPK8_JUGRE</name>
<dbReference type="InterPro" id="IPR043502">
    <property type="entry name" value="DNA/RNA_pol_sf"/>
</dbReference>
<accession>A0A2I4GPK8</accession>
<evidence type="ECO:0000313" key="2">
    <source>
        <dbReference type="Proteomes" id="UP000235220"/>
    </source>
</evidence>
<feature type="domain" description="Reverse transcriptase Ty1/copia-type" evidence="1">
    <location>
        <begin position="8"/>
        <end position="140"/>
    </location>
</feature>
<organism evidence="2 3">
    <name type="scientific">Juglans regia</name>
    <name type="common">English walnut</name>
    <dbReference type="NCBI Taxonomy" id="51240"/>
    <lineage>
        <taxon>Eukaryota</taxon>
        <taxon>Viridiplantae</taxon>
        <taxon>Streptophyta</taxon>
        <taxon>Embryophyta</taxon>
        <taxon>Tracheophyta</taxon>
        <taxon>Spermatophyta</taxon>
        <taxon>Magnoliopsida</taxon>
        <taxon>eudicotyledons</taxon>
        <taxon>Gunneridae</taxon>
        <taxon>Pentapetalae</taxon>
        <taxon>rosids</taxon>
        <taxon>fabids</taxon>
        <taxon>Fagales</taxon>
        <taxon>Juglandaceae</taxon>
        <taxon>Juglans</taxon>
    </lineage>
</organism>
<protein>
    <submittedName>
        <fullName evidence="3">Uncharacterized mitochondrial protein AtMg00810-like</fullName>
    </submittedName>
</protein>
<dbReference type="PANTHER" id="PTHR11439">
    <property type="entry name" value="GAG-POL-RELATED RETROTRANSPOSON"/>
    <property type="match status" value="1"/>
</dbReference>
<dbReference type="Proteomes" id="UP000235220">
    <property type="component" value="Chromosome 2"/>
</dbReference>
<dbReference type="OrthoDB" id="851134at2759"/>
<reference evidence="3" key="1">
    <citation type="submission" date="2025-08" db="UniProtKB">
        <authorList>
            <consortium name="RefSeq"/>
        </authorList>
    </citation>
    <scope>IDENTIFICATION</scope>
    <source>
        <tissue evidence="3">Leaves</tissue>
    </source>
</reference>
<dbReference type="Gramene" id="Jr02_06820_p1">
    <property type="protein sequence ID" value="cds.Jr02_06820_p1"/>
    <property type="gene ID" value="Jr02_06820"/>
</dbReference>
<dbReference type="STRING" id="51240.A0A2I4GPK8"/>
<dbReference type="PANTHER" id="PTHR11439:SF470">
    <property type="entry name" value="CYSTEINE-RICH RLK (RECEPTOR-LIKE PROTEIN KINASE) 8"/>
    <property type="match status" value="1"/>
</dbReference>
<dbReference type="RefSeq" id="XP_018845824.1">
    <property type="nucleotide sequence ID" value="XM_018990279.1"/>
</dbReference>